<evidence type="ECO:0000313" key="2">
    <source>
        <dbReference type="EMBL" id="ROP35626.1"/>
    </source>
</evidence>
<dbReference type="AlphaFoldDB" id="A0A3N1GZT5"/>
<organism evidence="2 3">
    <name type="scientific">Saccharothrix texasensis</name>
    <dbReference type="NCBI Taxonomy" id="103734"/>
    <lineage>
        <taxon>Bacteria</taxon>
        <taxon>Bacillati</taxon>
        <taxon>Actinomycetota</taxon>
        <taxon>Actinomycetes</taxon>
        <taxon>Pseudonocardiales</taxon>
        <taxon>Pseudonocardiaceae</taxon>
        <taxon>Saccharothrix</taxon>
    </lineage>
</organism>
<evidence type="ECO:0000313" key="3">
    <source>
        <dbReference type="Proteomes" id="UP000268727"/>
    </source>
</evidence>
<proteinExistence type="predicted"/>
<dbReference type="EMBL" id="RJKM01000001">
    <property type="protein sequence ID" value="ROP35626.1"/>
    <property type="molecule type" value="Genomic_DNA"/>
</dbReference>
<sequence length="401" mass="42667">MMTVRQYSTNNGGGLVNKYRTVIAGVAAALVASILPAVPAQAATTLPAANFRLKATSYSGLIDDLDAALPNVSVPTVVGDGNRAATSCSPAAANRVAAFCWNSGDDDVAYWVPQGITTTADAYGEATYEGSTAVLVSWYDNGADGIDRGIRVSFVDYATPSAPTYRHVLLVEPYTTSAGQASFRPVNLHAGGMFWYGHHLYVAATSSGFRVFDLRHLWQTSTTDGSAIGRQSDGSYQAYGYKYVLPQAFAYNQSTTNGHEAIRFSFASLDRTSTPDSVVVGEYANPGAGSRLFRFPIDYTTRMLTTASDGYARAAEAYDVSVQSMQGATAVDGKFYLSTSDGSGNAGDLATFTPGGSVVMHYDVLPIGPEDFSYWPAKGQLWSLTEYAGNRSVFAVRASAY</sequence>
<accession>A0A3N1GZT5</accession>
<gene>
    <name evidence="2" type="ORF">EDD40_0864</name>
</gene>
<comment type="caution">
    <text evidence="2">The sequence shown here is derived from an EMBL/GenBank/DDBJ whole genome shotgun (WGS) entry which is preliminary data.</text>
</comment>
<reference evidence="2 3" key="1">
    <citation type="submission" date="2018-11" db="EMBL/GenBank/DDBJ databases">
        <title>Sequencing the genomes of 1000 actinobacteria strains.</title>
        <authorList>
            <person name="Klenk H.-P."/>
        </authorList>
    </citation>
    <scope>NUCLEOTIDE SEQUENCE [LARGE SCALE GENOMIC DNA]</scope>
    <source>
        <strain evidence="2 3">DSM 44231</strain>
    </source>
</reference>
<keyword evidence="1" id="KW-0732">Signal</keyword>
<evidence type="ECO:0000256" key="1">
    <source>
        <dbReference type="SAM" id="SignalP"/>
    </source>
</evidence>
<evidence type="ECO:0008006" key="4">
    <source>
        <dbReference type="Google" id="ProtNLM"/>
    </source>
</evidence>
<feature type="signal peptide" evidence="1">
    <location>
        <begin position="1"/>
        <end position="42"/>
    </location>
</feature>
<dbReference type="Proteomes" id="UP000268727">
    <property type="component" value="Unassembled WGS sequence"/>
</dbReference>
<keyword evidence="3" id="KW-1185">Reference proteome</keyword>
<feature type="chain" id="PRO_5018230683" description="Secreted protein" evidence="1">
    <location>
        <begin position="43"/>
        <end position="401"/>
    </location>
</feature>
<protein>
    <recommendedName>
        <fullName evidence="4">Secreted protein</fullName>
    </recommendedName>
</protein>
<name>A0A3N1GZT5_9PSEU</name>